<protein>
    <submittedName>
        <fullName evidence="2">Uncharacterized protein</fullName>
    </submittedName>
</protein>
<gene>
    <name evidence="2" type="ORF">C7374_10472</name>
</gene>
<sequence length="54" mass="6138">MTKIFPVLLLTLMGLHLIKPLGLPGLKRRGDFWKIALAALLMMSMIVGFHFWEA</sequence>
<keyword evidence="1" id="KW-0472">Membrane</keyword>
<evidence type="ECO:0000313" key="2">
    <source>
        <dbReference type="EMBL" id="RAK30013.1"/>
    </source>
</evidence>
<keyword evidence="1" id="KW-0812">Transmembrane</keyword>
<dbReference type="AlphaFoldDB" id="A0A364JVU1"/>
<accession>A0A364JVU1</accession>
<organism evidence="2 3">
    <name type="scientific">Falsochrobactrum ovis</name>
    <dbReference type="NCBI Taxonomy" id="1293442"/>
    <lineage>
        <taxon>Bacteria</taxon>
        <taxon>Pseudomonadati</taxon>
        <taxon>Pseudomonadota</taxon>
        <taxon>Alphaproteobacteria</taxon>
        <taxon>Hyphomicrobiales</taxon>
        <taxon>Brucellaceae</taxon>
        <taxon>Falsochrobactrum</taxon>
    </lineage>
</organism>
<evidence type="ECO:0000256" key="1">
    <source>
        <dbReference type="SAM" id="Phobius"/>
    </source>
</evidence>
<dbReference type="Proteomes" id="UP000249453">
    <property type="component" value="Unassembled WGS sequence"/>
</dbReference>
<proteinExistence type="predicted"/>
<feature type="transmembrane region" description="Helical" evidence="1">
    <location>
        <begin position="32"/>
        <end position="52"/>
    </location>
</feature>
<evidence type="ECO:0000313" key="3">
    <source>
        <dbReference type="Proteomes" id="UP000249453"/>
    </source>
</evidence>
<comment type="caution">
    <text evidence="2">The sequence shown here is derived from an EMBL/GenBank/DDBJ whole genome shotgun (WGS) entry which is preliminary data.</text>
</comment>
<name>A0A364JVU1_9HYPH</name>
<reference evidence="2 3" key="1">
    <citation type="submission" date="2018-06" db="EMBL/GenBank/DDBJ databases">
        <title>Genomic Encyclopedia of Type Strains, Phase IV (KMG-IV): sequencing the most valuable type-strain genomes for metagenomic binning, comparative biology and taxonomic classification.</title>
        <authorList>
            <person name="Goeker M."/>
        </authorList>
    </citation>
    <scope>NUCLEOTIDE SEQUENCE [LARGE SCALE GENOMIC DNA]</scope>
    <source>
        <strain evidence="2 3">DSM 26720</strain>
    </source>
</reference>
<keyword evidence="1" id="KW-1133">Transmembrane helix</keyword>
<keyword evidence="3" id="KW-1185">Reference proteome</keyword>
<dbReference type="EMBL" id="QLMK01000004">
    <property type="protein sequence ID" value="RAK30013.1"/>
    <property type="molecule type" value="Genomic_DNA"/>
</dbReference>
<dbReference type="RefSeq" id="WP_170130225.1">
    <property type="nucleotide sequence ID" value="NZ_JBHEEY010000005.1"/>
</dbReference>